<comment type="caution">
    <text evidence="2">The sequence shown here is derived from an EMBL/GenBank/DDBJ whole genome shotgun (WGS) entry which is preliminary data.</text>
</comment>
<feature type="transmembrane region" description="Helical" evidence="1">
    <location>
        <begin position="162"/>
        <end position="186"/>
    </location>
</feature>
<sequence length="196" mass="21278">MVKSDQTYRRVLYALFAAIIIMQNFVPFLGYIPVGPLNLTIIHVTVIIAALTLGPSGGAVVGGVWGVITWVRAFVWPTSPLAAIVFVNPLVSVLPRILIGVVAGYVFAWLTNKMKKQYLAMGIAALLGSLINTLLVLGQIYLFYNGHSQALYQIDTKAMMPYIIGVVGTNGIPEAIIAAFVSPLIAKPLLKRVRKR</sequence>
<proteinExistence type="predicted"/>
<feature type="transmembrane region" description="Helical" evidence="1">
    <location>
        <begin position="93"/>
        <end position="111"/>
    </location>
</feature>
<dbReference type="Gene3D" id="1.10.1760.20">
    <property type="match status" value="1"/>
</dbReference>
<evidence type="ECO:0008006" key="4">
    <source>
        <dbReference type="Google" id="ProtNLM"/>
    </source>
</evidence>
<keyword evidence="1" id="KW-1133">Transmembrane helix</keyword>
<keyword evidence="3" id="KW-1185">Reference proteome</keyword>
<protein>
    <recommendedName>
        <fullName evidence="4">Integral membrane protein</fullName>
    </recommendedName>
</protein>
<feature type="transmembrane region" description="Helical" evidence="1">
    <location>
        <begin position="12"/>
        <end position="34"/>
    </location>
</feature>
<dbReference type="GO" id="GO:0022857">
    <property type="term" value="F:transmembrane transporter activity"/>
    <property type="evidence" value="ECO:0007669"/>
    <property type="project" value="InterPro"/>
</dbReference>
<feature type="transmembrane region" description="Helical" evidence="1">
    <location>
        <begin position="40"/>
        <end position="62"/>
    </location>
</feature>
<feature type="transmembrane region" description="Helical" evidence="1">
    <location>
        <begin position="118"/>
        <end position="142"/>
    </location>
</feature>
<feature type="transmembrane region" description="Helical" evidence="1">
    <location>
        <begin position="69"/>
        <end position="87"/>
    </location>
</feature>
<organism evidence="2 3">
    <name type="scientific">Ligilactobacillus pobuzihii</name>
    <dbReference type="NCBI Taxonomy" id="449659"/>
    <lineage>
        <taxon>Bacteria</taxon>
        <taxon>Bacillati</taxon>
        <taxon>Bacillota</taxon>
        <taxon>Bacilli</taxon>
        <taxon>Lactobacillales</taxon>
        <taxon>Lactobacillaceae</taxon>
        <taxon>Ligilactobacillus</taxon>
    </lineage>
</organism>
<dbReference type="EMBL" id="JQCN01000051">
    <property type="protein sequence ID" value="KRN98199.1"/>
    <property type="molecule type" value="Genomic_DNA"/>
</dbReference>
<keyword evidence="1" id="KW-0472">Membrane</keyword>
<dbReference type="AlphaFoldDB" id="A0A0R2LH88"/>
<dbReference type="PATRIC" id="fig|449659.4.peg.2200"/>
<reference evidence="2 3" key="1">
    <citation type="journal article" date="2015" name="Genome Announc.">
        <title>Expanding the biotechnology potential of lactobacilli through comparative genomics of 213 strains and associated genera.</title>
        <authorList>
            <person name="Sun Z."/>
            <person name="Harris H.M."/>
            <person name="McCann A."/>
            <person name="Guo C."/>
            <person name="Argimon S."/>
            <person name="Zhang W."/>
            <person name="Yang X."/>
            <person name="Jeffery I.B."/>
            <person name="Cooney J.C."/>
            <person name="Kagawa T.F."/>
            <person name="Liu W."/>
            <person name="Song Y."/>
            <person name="Salvetti E."/>
            <person name="Wrobel A."/>
            <person name="Rasinkangas P."/>
            <person name="Parkhill J."/>
            <person name="Rea M.C."/>
            <person name="O'Sullivan O."/>
            <person name="Ritari J."/>
            <person name="Douillard F.P."/>
            <person name="Paul Ross R."/>
            <person name="Yang R."/>
            <person name="Briner A.E."/>
            <person name="Felis G.E."/>
            <person name="de Vos W.M."/>
            <person name="Barrangou R."/>
            <person name="Klaenhammer T.R."/>
            <person name="Caufield P.W."/>
            <person name="Cui Y."/>
            <person name="Zhang H."/>
            <person name="O'Toole P.W."/>
        </authorList>
    </citation>
    <scope>NUCLEOTIDE SEQUENCE [LARGE SCALE GENOMIC DNA]</scope>
    <source>
        <strain evidence="2 3">NBRC 103219</strain>
    </source>
</reference>
<evidence type="ECO:0000313" key="2">
    <source>
        <dbReference type="EMBL" id="KRN98199.1"/>
    </source>
</evidence>
<dbReference type="Pfam" id="PF12822">
    <property type="entry name" value="ECF_trnsprt"/>
    <property type="match status" value="1"/>
</dbReference>
<evidence type="ECO:0000256" key="1">
    <source>
        <dbReference type="SAM" id="Phobius"/>
    </source>
</evidence>
<name>A0A0R2LH88_9LACO</name>
<dbReference type="InterPro" id="IPR024529">
    <property type="entry name" value="ECF_trnsprt_substrate-spec"/>
</dbReference>
<gene>
    <name evidence="2" type="ORF">IV66_GL002141</name>
</gene>
<accession>A0A0R2LH88</accession>
<keyword evidence="1" id="KW-0812">Transmembrane</keyword>
<dbReference type="OrthoDB" id="9813540at2"/>
<evidence type="ECO:0000313" key="3">
    <source>
        <dbReference type="Proteomes" id="UP000051886"/>
    </source>
</evidence>
<dbReference type="Proteomes" id="UP000051886">
    <property type="component" value="Unassembled WGS sequence"/>
</dbReference>
<dbReference type="RefSeq" id="WP_017867279.1">
    <property type="nucleotide sequence ID" value="NZ_BJYB01000011.1"/>
</dbReference>
<dbReference type="STRING" id="449659.IV66_GL002141"/>